<feature type="region of interest" description="Disordered" evidence="1">
    <location>
        <begin position="310"/>
        <end position="364"/>
    </location>
</feature>
<protein>
    <recommendedName>
        <fullName evidence="4">HNH nuclease domain-containing protein</fullName>
    </recommendedName>
</protein>
<dbReference type="AlphaFoldDB" id="A0A9W8PK76"/>
<dbReference type="Proteomes" id="UP001152130">
    <property type="component" value="Unassembled WGS sequence"/>
</dbReference>
<feature type="compositionally biased region" description="Basic and acidic residues" evidence="1">
    <location>
        <begin position="232"/>
        <end position="243"/>
    </location>
</feature>
<evidence type="ECO:0008006" key="4">
    <source>
        <dbReference type="Google" id="ProtNLM"/>
    </source>
</evidence>
<reference evidence="2" key="1">
    <citation type="submission" date="2022-10" db="EMBL/GenBank/DDBJ databases">
        <title>Fusarium specimens isolated from Avocado Roots.</title>
        <authorList>
            <person name="Stajich J."/>
            <person name="Roper C."/>
            <person name="Heimlech-Rivalta G."/>
        </authorList>
    </citation>
    <scope>NUCLEOTIDE SEQUENCE</scope>
    <source>
        <strain evidence="2">CF00143</strain>
    </source>
</reference>
<comment type="caution">
    <text evidence="2">The sequence shown here is derived from an EMBL/GenBank/DDBJ whole genome shotgun (WGS) entry which is preliminary data.</text>
</comment>
<feature type="compositionally biased region" description="Pro residues" evidence="1">
    <location>
        <begin position="334"/>
        <end position="353"/>
    </location>
</feature>
<accession>A0A9W8PK76</accession>
<keyword evidence="3" id="KW-1185">Reference proteome</keyword>
<dbReference type="OrthoDB" id="5386595at2759"/>
<evidence type="ECO:0000313" key="2">
    <source>
        <dbReference type="EMBL" id="KAJ4009559.1"/>
    </source>
</evidence>
<sequence length="576" mass="64783">MNSSTSTETSPHALFESDMARTYCPNSPMSRRQWDPVLRAWCLTNAVPLFPLQHASKADAIFGEGATDEVYSAHNGLFLHEKVEHALNKGYIAIVPDGSYHYKVVVLDKQRREVHKRIGRFEVDGFSRYMDLDERQLYFKTASRPKLRYVWWRYMGAVLQTFYWAGSRTEHLDGHREVAWLDSFWSYCGRFVNYNQLSWFLPSRPGPTWRGAVSHGFVEKPHKPYNSPELESILRNEQRERQRSPVPDYEEIESDEGTQERGHNGEVLSGIANPVAAPAPGLANLQLRGDPNSSAASIYPSRNFIPLPPYSPPRPHPYPSNHPPSFPSASPSYPSEPPPPYPSVRPPPPPPPTSAICGQAGGPHLMLTWRGDSTTGNAPKTTRTMRTIRTARTSGDEYTARTEVTETVSTVSGDDDEAVRGDVGEQSSEEDDTSTPRFRSGELVASKLADLPRFRLDPRTPKPGHEQVHLATELRLVSDREDETGTPPLIRDHTRHWSGTSYENDGITMTYTRIDIFWNTKRIGNTIWDTVDECTNTVVGVKTETAGENGGDNRTETVYEEEINTEIVTTDDNNGR</sequence>
<proteinExistence type="predicted"/>
<gene>
    <name evidence="2" type="ORF">NW766_008677</name>
</gene>
<feature type="region of interest" description="Disordered" evidence="1">
    <location>
        <begin position="410"/>
        <end position="438"/>
    </location>
</feature>
<feature type="compositionally biased region" description="Acidic residues" evidence="1">
    <location>
        <begin position="248"/>
        <end position="257"/>
    </location>
</feature>
<feature type="region of interest" description="Disordered" evidence="1">
    <location>
        <begin position="220"/>
        <end position="266"/>
    </location>
</feature>
<dbReference type="EMBL" id="JAPDHF010000013">
    <property type="protein sequence ID" value="KAJ4009559.1"/>
    <property type="molecule type" value="Genomic_DNA"/>
</dbReference>
<feature type="compositionally biased region" description="Pro residues" evidence="1">
    <location>
        <begin position="310"/>
        <end position="326"/>
    </location>
</feature>
<evidence type="ECO:0000256" key="1">
    <source>
        <dbReference type="SAM" id="MobiDB-lite"/>
    </source>
</evidence>
<organism evidence="2 3">
    <name type="scientific">Fusarium irregulare</name>
    <dbReference type="NCBI Taxonomy" id="2494466"/>
    <lineage>
        <taxon>Eukaryota</taxon>
        <taxon>Fungi</taxon>
        <taxon>Dikarya</taxon>
        <taxon>Ascomycota</taxon>
        <taxon>Pezizomycotina</taxon>
        <taxon>Sordariomycetes</taxon>
        <taxon>Hypocreomycetidae</taxon>
        <taxon>Hypocreales</taxon>
        <taxon>Nectriaceae</taxon>
        <taxon>Fusarium</taxon>
        <taxon>Fusarium incarnatum-equiseti species complex</taxon>
    </lineage>
</organism>
<name>A0A9W8PK76_9HYPO</name>
<evidence type="ECO:0000313" key="3">
    <source>
        <dbReference type="Proteomes" id="UP001152130"/>
    </source>
</evidence>